<evidence type="ECO:0000256" key="1">
    <source>
        <dbReference type="ARBA" id="ARBA00004496"/>
    </source>
</evidence>
<evidence type="ECO:0000256" key="3">
    <source>
        <dbReference type="ARBA" id="ARBA00012328"/>
    </source>
</evidence>
<evidence type="ECO:0000256" key="9">
    <source>
        <dbReference type="ARBA" id="ARBA00022691"/>
    </source>
</evidence>
<dbReference type="NCBIfam" id="TIGR00046">
    <property type="entry name" value="RsmE family RNA methyltransferase"/>
    <property type="match status" value="1"/>
</dbReference>
<evidence type="ECO:0000256" key="7">
    <source>
        <dbReference type="ARBA" id="ARBA00022603"/>
    </source>
</evidence>
<evidence type="ECO:0000256" key="10">
    <source>
        <dbReference type="ARBA" id="ARBA00025699"/>
    </source>
</evidence>
<dbReference type="Gene3D" id="3.40.1280.10">
    <property type="match status" value="1"/>
</dbReference>
<organism evidence="15 16">
    <name type="scientific">Glaciecola petra</name>
    <dbReference type="NCBI Taxonomy" id="3075602"/>
    <lineage>
        <taxon>Bacteria</taxon>
        <taxon>Pseudomonadati</taxon>
        <taxon>Pseudomonadota</taxon>
        <taxon>Gammaproteobacteria</taxon>
        <taxon>Alteromonadales</taxon>
        <taxon>Alteromonadaceae</taxon>
        <taxon>Glaciecola</taxon>
    </lineage>
</organism>
<protein>
    <recommendedName>
        <fullName evidence="4 12">Ribosomal RNA small subunit methyltransferase E</fullName>
        <ecNumber evidence="3 12">2.1.1.193</ecNumber>
    </recommendedName>
</protein>
<keyword evidence="6 12" id="KW-0698">rRNA processing</keyword>
<feature type="domain" description="Ribosomal RNA small subunit methyltransferase E PUA-like" evidence="14">
    <location>
        <begin position="25"/>
        <end position="66"/>
    </location>
</feature>
<evidence type="ECO:0000259" key="13">
    <source>
        <dbReference type="Pfam" id="PF04452"/>
    </source>
</evidence>
<keyword evidence="8 12" id="KW-0808">Transferase</keyword>
<evidence type="ECO:0000256" key="8">
    <source>
        <dbReference type="ARBA" id="ARBA00022679"/>
    </source>
</evidence>
<dbReference type="InterPro" id="IPR029026">
    <property type="entry name" value="tRNA_m1G_MTases_N"/>
</dbReference>
<evidence type="ECO:0000313" key="15">
    <source>
        <dbReference type="EMBL" id="MDT0593462.1"/>
    </source>
</evidence>
<dbReference type="InterPro" id="IPR006700">
    <property type="entry name" value="RsmE"/>
</dbReference>
<evidence type="ECO:0000256" key="6">
    <source>
        <dbReference type="ARBA" id="ARBA00022552"/>
    </source>
</evidence>
<evidence type="ECO:0000256" key="2">
    <source>
        <dbReference type="ARBA" id="ARBA00005528"/>
    </source>
</evidence>
<keyword evidence="16" id="KW-1185">Reference proteome</keyword>
<dbReference type="GO" id="GO:0032259">
    <property type="term" value="P:methylation"/>
    <property type="evidence" value="ECO:0007669"/>
    <property type="project" value="UniProtKB-KW"/>
</dbReference>
<dbReference type="GO" id="GO:0008168">
    <property type="term" value="F:methyltransferase activity"/>
    <property type="evidence" value="ECO:0007669"/>
    <property type="project" value="UniProtKB-KW"/>
</dbReference>
<dbReference type="InterPro" id="IPR046886">
    <property type="entry name" value="RsmE_MTase_dom"/>
</dbReference>
<dbReference type="RefSeq" id="WP_311366975.1">
    <property type="nucleotide sequence ID" value="NZ_JAVRHX010000001.1"/>
</dbReference>
<comment type="similarity">
    <text evidence="2 12">Belongs to the RNA methyltransferase RsmE family.</text>
</comment>
<evidence type="ECO:0000259" key="14">
    <source>
        <dbReference type="Pfam" id="PF20260"/>
    </source>
</evidence>
<evidence type="ECO:0000256" key="12">
    <source>
        <dbReference type="PIRNR" id="PIRNR015601"/>
    </source>
</evidence>
<reference evidence="15 16" key="1">
    <citation type="submission" date="2023-09" db="EMBL/GenBank/DDBJ databases">
        <authorList>
            <person name="Rey-Velasco X."/>
        </authorList>
    </citation>
    <scope>NUCLEOTIDE SEQUENCE [LARGE SCALE GENOMIC DNA]</scope>
    <source>
        <strain evidence="15 16">P117</strain>
    </source>
</reference>
<dbReference type="InterPro" id="IPR015947">
    <property type="entry name" value="PUA-like_sf"/>
</dbReference>
<evidence type="ECO:0000256" key="4">
    <source>
        <dbReference type="ARBA" id="ARBA00013673"/>
    </source>
</evidence>
<keyword evidence="9 12" id="KW-0949">S-adenosyl-L-methionine</keyword>
<evidence type="ECO:0000313" key="16">
    <source>
        <dbReference type="Proteomes" id="UP001253545"/>
    </source>
</evidence>
<comment type="catalytic activity">
    <reaction evidence="11 12">
        <text>uridine(1498) in 16S rRNA + S-adenosyl-L-methionine = N(3)-methyluridine(1498) in 16S rRNA + S-adenosyl-L-homocysteine + H(+)</text>
        <dbReference type="Rhea" id="RHEA:42920"/>
        <dbReference type="Rhea" id="RHEA-COMP:10283"/>
        <dbReference type="Rhea" id="RHEA-COMP:10284"/>
        <dbReference type="ChEBI" id="CHEBI:15378"/>
        <dbReference type="ChEBI" id="CHEBI:57856"/>
        <dbReference type="ChEBI" id="CHEBI:59789"/>
        <dbReference type="ChEBI" id="CHEBI:65315"/>
        <dbReference type="ChEBI" id="CHEBI:74502"/>
        <dbReference type="EC" id="2.1.1.193"/>
    </reaction>
</comment>
<dbReference type="Proteomes" id="UP001253545">
    <property type="component" value="Unassembled WGS sequence"/>
</dbReference>
<dbReference type="PANTHER" id="PTHR30027:SF3">
    <property type="entry name" value="16S RRNA (URACIL(1498)-N(3))-METHYLTRANSFERASE"/>
    <property type="match status" value="1"/>
</dbReference>
<dbReference type="Pfam" id="PF04452">
    <property type="entry name" value="Methyltrans_RNA"/>
    <property type="match status" value="1"/>
</dbReference>
<name>A0ABU2ZLG2_9ALTE</name>
<dbReference type="Pfam" id="PF20260">
    <property type="entry name" value="PUA_4"/>
    <property type="match status" value="1"/>
</dbReference>
<feature type="domain" description="Ribosomal RNA small subunit methyltransferase E methyltransferase" evidence="13">
    <location>
        <begin position="75"/>
        <end position="236"/>
    </location>
</feature>
<dbReference type="PIRSF" id="PIRSF015601">
    <property type="entry name" value="MTase_slr0722"/>
    <property type="match status" value="1"/>
</dbReference>
<sequence length="242" mass="26755">MRISRFYIDSSLSVDTEVTLPIELVHYINNVLRLKENTPIVLFNGDGNEYPADLTVIGKRRAEAIVTSQIGISTESPLYLHLAQGISKGERMEIALQKAVEIGVSEITPVITELCNVKLTESRWEKKHQSWRKLVISACEQCHRNVIPKINKPLPLHTWFGLATDLQKLILVPGASTYLSGLTKPQNGFKLLVGPEGGFTKQEVYTAQELGFKAVNLGPRVLRTETAAAASLAILQAQHGDM</sequence>
<accession>A0ABU2ZLG2</accession>
<comment type="function">
    <text evidence="10 12">Specifically methylates the N3 position of the uracil ring of uridine 1498 (m3U1498) in 16S rRNA. Acts on the fully assembled 30S ribosomal subunit.</text>
</comment>
<evidence type="ECO:0000256" key="11">
    <source>
        <dbReference type="ARBA" id="ARBA00047944"/>
    </source>
</evidence>
<dbReference type="InterPro" id="IPR046887">
    <property type="entry name" value="RsmE_PUA-like"/>
</dbReference>
<dbReference type="EMBL" id="JAVRHX010000001">
    <property type="protein sequence ID" value="MDT0593462.1"/>
    <property type="molecule type" value="Genomic_DNA"/>
</dbReference>
<dbReference type="CDD" id="cd18084">
    <property type="entry name" value="RsmE-like"/>
    <property type="match status" value="1"/>
</dbReference>
<dbReference type="InterPro" id="IPR029028">
    <property type="entry name" value="Alpha/beta_knot_MTases"/>
</dbReference>
<comment type="subcellular location">
    <subcellularLocation>
        <location evidence="1 12">Cytoplasm</location>
    </subcellularLocation>
</comment>
<gene>
    <name evidence="15" type="ORF">RM552_01225</name>
</gene>
<dbReference type="SUPFAM" id="SSF88697">
    <property type="entry name" value="PUA domain-like"/>
    <property type="match status" value="1"/>
</dbReference>
<dbReference type="Gene3D" id="2.40.240.20">
    <property type="entry name" value="Hypothetical PUA domain-like, domain 1"/>
    <property type="match status" value="1"/>
</dbReference>
<keyword evidence="5 12" id="KW-0963">Cytoplasm</keyword>
<dbReference type="SUPFAM" id="SSF75217">
    <property type="entry name" value="alpha/beta knot"/>
    <property type="match status" value="1"/>
</dbReference>
<comment type="caution">
    <text evidence="15">The sequence shown here is derived from an EMBL/GenBank/DDBJ whole genome shotgun (WGS) entry which is preliminary data.</text>
</comment>
<keyword evidence="7 12" id="KW-0489">Methyltransferase</keyword>
<dbReference type="EC" id="2.1.1.193" evidence="3 12"/>
<dbReference type="NCBIfam" id="NF008692">
    <property type="entry name" value="PRK11713.1-5"/>
    <property type="match status" value="1"/>
</dbReference>
<proteinExistence type="inferred from homology"/>
<evidence type="ECO:0000256" key="5">
    <source>
        <dbReference type="ARBA" id="ARBA00022490"/>
    </source>
</evidence>
<dbReference type="PANTHER" id="PTHR30027">
    <property type="entry name" value="RIBOSOMAL RNA SMALL SUBUNIT METHYLTRANSFERASE E"/>
    <property type="match status" value="1"/>
</dbReference>